<dbReference type="KEGG" id="caua:113067383"/>
<dbReference type="GeneID" id="113067383"/>
<accession>A0A6P6MGP4</accession>
<feature type="region of interest" description="Disordered" evidence="2">
    <location>
        <begin position="1"/>
        <end position="99"/>
    </location>
</feature>
<feature type="compositionally biased region" description="Low complexity" evidence="2">
    <location>
        <begin position="89"/>
        <end position="98"/>
    </location>
</feature>
<reference evidence="4" key="1">
    <citation type="submission" date="2025-08" db="UniProtKB">
        <authorList>
            <consortium name="RefSeq"/>
        </authorList>
    </citation>
    <scope>IDENTIFICATION</scope>
    <source>
        <strain evidence="4">Wakin</strain>
        <tissue evidence="4">Muscle</tissue>
    </source>
</reference>
<evidence type="ECO:0000256" key="1">
    <source>
        <dbReference type="SAM" id="Coils"/>
    </source>
</evidence>
<dbReference type="AlphaFoldDB" id="A0A6P6MGP4"/>
<dbReference type="RefSeq" id="XP_026095552.1">
    <property type="nucleotide sequence ID" value="XM_026239767.1"/>
</dbReference>
<keyword evidence="3" id="KW-1185">Reference proteome</keyword>
<feature type="coiled-coil region" evidence="1">
    <location>
        <begin position="177"/>
        <end position="206"/>
    </location>
</feature>
<evidence type="ECO:0000313" key="4">
    <source>
        <dbReference type="RefSeq" id="XP_026095552.1"/>
    </source>
</evidence>
<keyword evidence="1" id="KW-0175">Coiled coil</keyword>
<dbReference type="PANTHER" id="PTHR47331:SF5">
    <property type="entry name" value="RIBONUCLEASE H"/>
    <property type="match status" value="1"/>
</dbReference>
<gene>
    <name evidence="4" type="primary">LOC113067383</name>
</gene>
<feature type="region of interest" description="Disordered" evidence="2">
    <location>
        <begin position="245"/>
        <end position="268"/>
    </location>
</feature>
<dbReference type="PANTHER" id="PTHR47331">
    <property type="entry name" value="PHD-TYPE DOMAIN-CONTAINING PROTEIN"/>
    <property type="match status" value="1"/>
</dbReference>
<dbReference type="OrthoDB" id="8955269at2759"/>
<sequence length="607" mass="67714">MQSENEISSPVVRPRTKRERHPPAYLSDYDVGYEPSHIPDSSADASSMTPVATIPTARSDEEPVPCRTPSAPSSASSRHSQSRTKSSRSVRSSRTTASQLTEIQAAIVEEKLKSMELAEMQRQMVEESKAEEQCEFLDQQARLALFEKEDLLREQQRRSRHLDEEARAAHKTKELITKQLERQRRIKQKEMELEEARLIASLLQESETENAATVPQTRRELDSGQVQTDKLCLQKVEVAHHTPHQLSDNTQHSTPHIHQSDPVTTKYTTSHSVPEHITSLCTSKSLHAEPLTVVPSPIYPVSLPNVLPQVVKLQTADVYPPTTVQPSLSFERQTYSLGQSGANLTFSAKPNMSQDSARTSYAQQPTFLVPADTQPHPPTGQFQQPVRQLQFSPQPLLAPTVPCVQPHSQPQTPVNMMDMLIASSYGIPKPALPKFDRGKESDFALLKMALDSLLGGHAHLTEQFKYQVLLDRLKLPSAYKLAQAYMHDPTPYTRALQALQDKYGQPRLLVQSELGAILNSPPVRVGDAEAFDDFALSVHGLVGMLRSLEGENGYELKCGSHVDRLLAKLPASYRDGFVEYCLSRGILITGTDKTYTLLDLSAWLQLK</sequence>
<evidence type="ECO:0000256" key="2">
    <source>
        <dbReference type="SAM" id="MobiDB-lite"/>
    </source>
</evidence>
<dbReference type="Proteomes" id="UP000515129">
    <property type="component" value="Linkage group LG28B"/>
</dbReference>
<proteinExistence type="predicted"/>
<protein>
    <submittedName>
        <fullName evidence="4">Uncharacterized protein LOC113067383</fullName>
    </submittedName>
</protein>
<evidence type="ECO:0000313" key="3">
    <source>
        <dbReference type="Proteomes" id="UP000515129"/>
    </source>
</evidence>
<name>A0A6P6MGP4_CARAU</name>
<organism evidence="3 4">
    <name type="scientific">Carassius auratus</name>
    <name type="common">Goldfish</name>
    <dbReference type="NCBI Taxonomy" id="7957"/>
    <lineage>
        <taxon>Eukaryota</taxon>
        <taxon>Metazoa</taxon>
        <taxon>Chordata</taxon>
        <taxon>Craniata</taxon>
        <taxon>Vertebrata</taxon>
        <taxon>Euteleostomi</taxon>
        <taxon>Actinopterygii</taxon>
        <taxon>Neopterygii</taxon>
        <taxon>Teleostei</taxon>
        <taxon>Ostariophysi</taxon>
        <taxon>Cypriniformes</taxon>
        <taxon>Cyprinidae</taxon>
        <taxon>Cyprininae</taxon>
        <taxon>Carassius</taxon>
    </lineage>
</organism>
<feature type="compositionally biased region" description="Low complexity" evidence="2">
    <location>
        <begin position="67"/>
        <end position="79"/>
    </location>
</feature>